<dbReference type="EMBL" id="JBHSQI010000001">
    <property type="protein sequence ID" value="MFC6152426.1"/>
    <property type="molecule type" value="Genomic_DNA"/>
</dbReference>
<dbReference type="SMART" id="SM00530">
    <property type="entry name" value="HTH_XRE"/>
    <property type="match status" value="1"/>
</dbReference>
<accession>A0ABW1QSG9</accession>
<comment type="caution">
    <text evidence="2">The sequence shown here is derived from an EMBL/GenBank/DDBJ whole genome shotgun (WGS) entry which is preliminary data.</text>
</comment>
<organism evidence="2 3">
    <name type="scientific">Nocardioides yefusunii</name>
    <dbReference type="NCBI Taxonomy" id="2500546"/>
    <lineage>
        <taxon>Bacteria</taxon>
        <taxon>Bacillati</taxon>
        <taxon>Actinomycetota</taxon>
        <taxon>Actinomycetes</taxon>
        <taxon>Propionibacteriales</taxon>
        <taxon>Nocardioidaceae</taxon>
        <taxon>Nocardioides</taxon>
    </lineage>
</organism>
<dbReference type="RefSeq" id="WP_338323510.1">
    <property type="nucleotide sequence ID" value="NZ_CP034929.1"/>
</dbReference>
<dbReference type="InterPro" id="IPR010982">
    <property type="entry name" value="Lambda_DNA-bd_dom_sf"/>
</dbReference>
<dbReference type="CDD" id="cd00093">
    <property type="entry name" value="HTH_XRE"/>
    <property type="match status" value="1"/>
</dbReference>
<dbReference type="Pfam" id="PF01381">
    <property type="entry name" value="HTH_3"/>
    <property type="match status" value="1"/>
</dbReference>
<dbReference type="Gene3D" id="1.10.260.40">
    <property type="entry name" value="lambda repressor-like DNA-binding domains"/>
    <property type="match status" value="1"/>
</dbReference>
<sequence>MNPSALMAELLAVGGLSKAELSRRSGVSRTAIDAYLSGTKAPTTRQLNKLAAAAGCQVDAQITTMAHRVSENPERRERLIAVLELGETFPAKTFKPLPDLSDVWAAARERAGSAA</sequence>
<evidence type="ECO:0000313" key="3">
    <source>
        <dbReference type="Proteomes" id="UP001596098"/>
    </source>
</evidence>
<dbReference type="Proteomes" id="UP001596098">
    <property type="component" value="Unassembled WGS sequence"/>
</dbReference>
<evidence type="ECO:0000259" key="1">
    <source>
        <dbReference type="PROSITE" id="PS50943"/>
    </source>
</evidence>
<proteinExistence type="predicted"/>
<dbReference type="PROSITE" id="PS50943">
    <property type="entry name" value="HTH_CROC1"/>
    <property type="match status" value="1"/>
</dbReference>
<evidence type="ECO:0000313" key="2">
    <source>
        <dbReference type="EMBL" id="MFC6152426.1"/>
    </source>
</evidence>
<dbReference type="InterPro" id="IPR001387">
    <property type="entry name" value="Cro/C1-type_HTH"/>
</dbReference>
<keyword evidence="3" id="KW-1185">Reference proteome</keyword>
<name>A0ABW1QSG9_9ACTN</name>
<reference evidence="3" key="1">
    <citation type="journal article" date="2019" name="Int. J. Syst. Evol. Microbiol.">
        <title>The Global Catalogue of Microorganisms (GCM) 10K type strain sequencing project: providing services to taxonomists for standard genome sequencing and annotation.</title>
        <authorList>
            <consortium name="The Broad Institute Genomics Platform"/>
            <consortium name="The Broad Institute Genome Sequencing Center for Infectious Disease"/>
            <person name="Wu L."/>
            <person name="Ma J."/>
        </authorList>
    </citation>
    <scope>NUCLEOTIDE SEQUENCE [LARGE SCALE GENOMIC DNA]</scope>
    <source>
        <strain evidence="3">DFY28</strain>
    </source>
</reference>
<gene>
    <name evidence="2" type="ORF">ACFPWU_01940</name>
</gene>
<protein>
    <submittedName>
        <fullName evidence="2">Helix-turn-helix domain-containing protein</fullName>
    </submittedName>
</protein>
<feature type="domain" description="HTH cro/C1-type" evidence="1">
    <location>
        <begin position="15"/>
        <end position="61"/>
    </location>
</feature>
<dbReference type="SUPFAM" id="SSF47413">
    <property type="entry name" value="lambda repressor-like DNA-binding domains"/>
    <property type="match status" value="1"/>
</dbReference>